<dbReference type="EMBL" id="JBHSAP010000007">
    <property type="protein sequence ID" value="MFC4075820.1"/>
    <property type="molecule type" value="Genomic_DNA"/>
</dbReference>
<evidence type="ECO:0000313" key="4">
    <source>
        <dbReference type="EMBL" id="MFC4075820.1"/>
    </source>
</evidence>
<dbReference type="Gene3D" id="3.40.50.720">
    <property type="entry name" value="NAD(P)-binding Rossmann-like Domain"/>
    <property type="match status" value="1"/>
</dbReference>
<protein>
    <submittedName>
        <fullName evidence="4">Gfo/Idh/MocA family protein</fullName>
    </submittedName>
</protein>
<sequence length="308" mass="33796">MEPLKIGMVGLDTSHCPAFTRLLNDAGDPFHVPGAQVTVAFPGGSPDFPLSRDRVGPYTEQLAREFGVRMVTSCEEVAEEADAILLTAVDGRAHFPLFRKLASYRKPVFIDKPFALSVTDAFGMARLAARCGTPLMSASSLRWAEPLVDALCDRQSGIPVGADCHGPLNLELTQPGLFWYGIHTVEMLYAVMGKGCTRVTAFRQEEHELVVGEWKDGRLGTIRGNRTGNMDFGVMIHGKEGSRWVDASEGRKPWYAGLMERVIPFFLSGTPSVDLQETLEIVQFIEKANESRETGSPVPLERVKEGLA</sequence>
<keyword evidence="5" id="KW-1185">Reference proteome</keyword>
<dbReference type="PANTHER" id="PTHR43708:SF5">
    <property type="entry name" value="CONSERVED EXPRESSED OXIDOREDUCTASE (EUROFUNG)-RELATED"/>
    <property type="match status" value="1"/>
</dbReference>
<proteinExistence type="inferred from homology"/>
<dbReference type="SUPFAM" id="SSF55347">
    <property type="entry name" value="Glyceraldehyde-3-phosphate dehydrogenase-like, C-terminal domain"/>
    <property type="match status" value="1"/>
</dbReference>
<comment type="similarity">
    <text evidence="1">Belongs to the Gfo/Idh/MocA family.</text>
</comment>
<reference evidence="5" key="1">
    <citation type="journal article" date="2019" name="Int. J. Syst. Evol. Microbiol.">
        <title>The Global Catalogue of Microorganisms (GCM) 10K type strain sequencing project: providing services to taxonomists for standard genome sequencing and annotation.</title>
        <authorList>
            <consortium name="The Broad Institute Genomics Platform"/>
            <consortium name="The Broad Institute Genome Sequencing Center for Infectious Disease"/>
            <person name="Wu L."/>
            <person name="Ma J."/>
        </authorList>
    </citation>
    <scope>NUCLEOTIDE SEQUENCE [LARGE SCALE GENOMIC DNA]</scope>
    <source>
        <strain evidence="5">IBRC-M 10813</strain>
    </source>
</reference>
<dbReference type="InterPro" id="IPR051317">
    <property type="entry name" value="Gfo/Idh/MocA_oxidoreduct"/>
</dbReference>
<evidence type="ECO:0000259" key="3">
    <source>
        <dbReference type="Pfam" id="PF01408"/>
    </source>
</evidence>
<evidence type="ECO:0000256" key="1">
    <source>
        <dbReference type="ARBA" id="ARBA00010928"/>
    </source>
</evidence>
<dbReference type="SUPFAM" id="SSF51735">
    <property type="entry name" value="NAD(P)-binding Rossmann-fold domains"/>
    <property type="match status" value="1"/>
</dbReference>
<feature type="domain" description="Gfo/Idh/MocA-like oxidoreductase N-terminal" evidence="3">
    <location>
        <begin position="59"/>
        <end position="136"/>
    </location>
</feature>
<dbReference type="Gene3D" id="3.30.360.10">
    <property type="entry name" value="Dihydrodipicolinate Reductase, domain 2"/>
    <property type="match status" value="1"/>
</dbReference>
<dbReference type="InterPro" id="IPR036291">
    <property type="entry name" value="NAD(P)-bd_dom_sf"/>
</dbReference>
<accession>A0ABV8JDC4</accession>
<evidence type="ECO:0000313" key="5">
    <source>
        <dbReference type="Proteomes" id="UP001595843"/>
    </source>
</evidence>
<dbReference type="Proteomes" id="UP001595843">
    <property type="component" value="Unassembled WGS sequence"/>
</dbReference>
<dbReference type="PANTHER" id="PTHR43708">
    <property type="entry name" value="CONSERVED EXPRESSED OXIDOREDUCTASE (EUROFUNG)"/>
    <property type="match status" value="1"/>
</dbReference>
<dbReference type="InterPro" id="IPR000683">
    <property type="entry name" value="Gfo/Idh/MocA-like_OxRdtase_N"/>
</dbReference>
<dbReference type="Pfam" id="PF01408">
    <property type="entry name" value="GFO_IDH_MocA"/>
    <property type="match status" value="1"/>
</dbReference>
<dbReference type="RefSeq" id="WP_380702102.1">
    <property type="nucleotide sequence ID" value="NZ_JBHSAP010000007.1"/>
</dbReference>
<gene>
    <name evidence="4" type="ORF">ACFOUO_03250</name>
</gene>
<organism evidence="4 5">
    <name type="scientific">Salinithrix halophila</name>
    <dbReference type="NCBI Taxonomy" id="1485204"/>
    <lineage>
        <taxon>Bacteria</taxon>
        <taxon>Bacillati</taxon>
        <taxon>Bacillota</taxon>
        <taxon>Bacilli</taxon>
        <taxon>Bacillales</taxon>
        <taxon>Thermoactinomycetaceae</taxon>
        <taxon>Salinithrix</taxon>
    </lineage>
</organism>
<name>A0ABV8JDC4_9BACL</name>
<comment type="caution">
    <text evidence="4">The sequence shown here is derived from an EMBL/GenBank/DDBJ whole genome shotgun (WGS) entry which is preliminary data.</text>
</comment>
<keyword evidence="2" id="KW-0560">Oxidoreductase</keyword>
<evidence type="ECO:0000256" key="2">
    <source>
        <dbReference type="ARBA" id="ARBA00023002"/>
    </source>
</evidence>